<dbReference type="InterPro" id="IPR010845">
    <property type="entry name" value="FlaF"/>
</dbReference>
<dbReference type="OrthoDB" id="8563081at2"/>
<protein>
    <recommendedName>
        <fullName evidence="3">Flagellar protein FlaF</fullName>
    </recommendedName>
</protein>
<gene>
    <name evidence="1" type="ORF">BN1012_Phect312</name>
</gene>
<dbReference type="KEGG" id="pect:BN1012_Phect312"/>
<proteinExistence type="predicted"/>
<keyword evidence="2" id="KW-1185">Reference proteome</keyword>
<dbReference type="AlphaFoldDB" id="X5MLM1"/>
<dbReference type="HOGENOM" id="CLU_141460_2_0_5"/>
<reference evidence="1 2" key="1">
    <citation type="journal article" date="2014" name="Front. Genet.">
        <title>Genome and metabolic network of "Candidatus Phaeomarinobacter ectocarpi" Ec32, a new candidate genus of Alphaproteobacteria frequently associated with brown algae.</title>
        <authorList>
            <person name="Dittami S.M."/>
            <person name="Barbeyron T."/>
            <person name="Boyen C."/>
            <person name="Cambefort J."/>
            <person name="Collet G."/>
            <person name="Delage L."/>
            <person name="Gobet A."/>
            <person name="Groisillier A."/>
            <person name="Leblanc C."/>
            <person name="Michel G."/>
            <person name="Scornet D."/>
            <person name="Siegel A."/>
            <person name="Tapia J.E."/>
            <person name="Tonon T."/>
        </authorList>
    </citation>
    <scope>NUCLEOTIDE SEQUENCE [LARGE SCALE GENOMIC DNA]</scope>
    <source>
        <strain evidence="1 2">Ec32</strain>
    </source>
</reference>
<dbReference type="GO" id="GO:0044781">
    <property type="term" value="P:bacterial-type flagellum organization"/>
    <property type="evidence" value="ECO:0007669"/>
    <property type="project" value="InterPro"/>
</dbReference>
<accession>X5MLM1</accession>
<dbReference type="Pfam" id="PF07309">
    <property type="entry name" value="FlaF"/>
    <property type="match status" value="1"/>
</dbReference>
<dbReference type="RefSeq" id="WP_043949455.1">
    <property type="nucleotide sequence ID" value="NZ_HG966617.1"/>
</dbReference>
<evidence type="ECO:0000313" key="2">
    <source>
        <dbReference type="Proteomes" id="UP000032160"/>
    </source>
</evidence>
<dbReference type="STRING" id="1458461.BN1012_Phect312"/>
<evidence type="ECO:0008006" key="3">
    <source>
        <dbReference type="Google" id="ProtNLM"/>
    </source>
</evidence>
<evidence type="ECO:0000313" key="1">
    <source>
        <dbReference type="EMBL" id="CDO58526.1"/>
    </source>
</evidence>
<sequence>MHNPTQAYGKTAKVVANPREHEANLLTKAAQQLSAVKDPFEPRSDKFRDALIYNRKLWTVFAGSVTGDDNPLPDQIKQNIANLGIFILKHTVSVQASPSPEKLDVLISINREIAAGLYQRPA</sequence>
<name>X5MLM1_9HYPH</name>
<dbReference type="NCBIfam" id="NF009435">
    <property type="entry name" value="PRK12794.1"/>
    <property type="match status" value="1"/>
</dbReference>
<dbReference type="Proteomes" id="UP000032160">
    <property type="component" value="Chromosome I"/>
</dbReference>
<organism evidence="1 2">
    <name type="scientific">Candidatus Phaeomarinibacter ectocarpi</name>
    <dbReference type="NCBI Taxonomy" id="1458461"/>
    <lineage>
        <taxon>Bacteria</taxon>
        <taxon>Pseudomonadati</taxon>
        <taxon>Pseudomonadota</taxon>
        <taxon>Alphaproteobacteria</taxon>
        <taxon>Hyphomicrobiales</taxon>
        <taxon>Parvibaculaceae</taxon>
        <taxon>Candidatus Phaeomarinibacter</taxon>
    </lineage>
</organism>
<dbReference type="EMBL" id="HG966617">
    <property type="protein sequence ID" value="CDO58526.1"/>
    <property type="molecule type" value="Genomic_DNA"/>
</dbReference>
<dbReference type="PATRIC" id="fig|1458461.3.peg.311"/>